<feature type="binding site" evidence="6">
    <location>
        <begin position="187"/>
        <end position="189"/>
    </location>
    <ligand>
        <name>substrate</name>
    </ligand>
</feature>
<comment type="similarity">
    <text evidence="6">Belongs to the phosphofructokinase type A (PFKA) family. PPi-dependent PFK group II subfamily. Clade 'B2' sub-subfamily.</text>
</comment>
<dbReference type="NCBIfam" id="NF010675">
    <property type="entry name" value="PRK14072.1"/>
    <property type="match status" value="1"/>
</dbReference>
<dbReference type="Proteomes" id="UP000030700">
    <property type="component" value="Unassembled WGS sequence"/>
</dbReference>
<comment type="cofactor">
    <cofactor evidence="1 6">
        <name>Mg(2+)</name>
        <dbReference type="ChEBI" id="CHEBI:18420"/>
    </cofactor>
</comment>
<protein>
    <recommendedName>
        <fullName evidence="6">Pyrophosphate--fructose 6-phosphate 1-phosphotransferase</fullName>
        <ecNumber evidence="6">2.7.1.90</ecNumber>
    </recommendedName>
    <alternativeName>
        <fullName evidence="6">6-phosphofructokinase, pyrophosphate dependent</fullName>
    </alternativeName>
    <alternativeName>
        <fullName evidence="6">PPi-dependent phosphofructokinase</fullName>
        <shortName evidence="6">PPi-PFK</shortName>
    </alternativeName>
    <alternativeName>
        <fullName evidence="6">Pyrophosphate-dependent 6-phosphofructose-1-kinase</fullName>
    </alternativeName>
</protein>
<evidence type="ECO:0000313" key="9">
    <source>
        <dbReference type="Proteomes" id="UP000030700"/>
    </source>
</evidence>
<keyword evidence="2 6" id="KW-0808">Transferase</keyword>
<feature type="site" description="Important for catalytic activity; stabilizes the transition state when the phosphoryl donor is PPi" evidence="6">
    <location>
        <position position="138"/>
    </location>
</feature>
<keyword evidence="5 6" id="KW-0460">Magnesium</keyword>
<dbReference type="GO" id="GO:0005737">
    <property type="term" value="C:cytoplasm"/>
    <property type="evidence" value="ECO:0007669"/>
    <property type="project" value="UniProtKB-SubCell"/>
</dbReference>
<comment type="caution">
    <text evidence="6">Lacks conserved residue(s) required for the propagation of feature annotation.</text>
</comment>
<dbReference type="EC" id="2.7.1.90" evidence="6"/>
<evidence type="ECO:0000256" key="4">
    <source>
        <dbReference type="ARBA" id="ARBA00022777"/>
    </source>
</evidence>
<feature type="domain" description="Phosphofructokinase" evidence="7">
    <location>
        <begin position="8"/>
        <end position="300"/>
    </location>
</feature>
<dbReference type="InterPro" id="IPR035966">
    <property type="entry name" value="PKF_sf"/>
</dbReference>
<evidence type="ECO:0000256" key="6">
    <source>
        <dbReference type="HAMAP-Rule" id="MF_01978"/>
    </source>
</evidence>
<feature type="binding site" evidence="6">
    <location>
        <begin position="139"/>
        <end position="141"/>
    </location>
    <ligand>
        <name>substrate</name>
    </ligand>
</feature>
<dbReference type="InterPro" id="IPR050929">
    <property type="entry name" value="PFKA"/>
</dbReference>
<evidence type="ECO:0000256" key="2">
    <source>
        <dbReference type="ARBA" id="ARBA00022679"/>
    </source>
</evidence>
<dbReference type="PRINTS" id="PR00476">
    <property type="entry name" value="PHFRCTKINASE"/>
</dbReference>
<gene>
    <name evidence="6" type="primary">pfp</name>
    <name evidence="8" type="ORF">U14_03098</name>
</gene>
<dbReference type="Gene3D" id="3.40.50.450">
    <property type="match status" value="1"/>
</dbReference>
<proteinExistence type="inferred from homology"/>
<accession>A0A081BN86</accession>
<feature type="active site" description="Proton acceptor" evidence="6">
    <location>
        <position position="141"/>
    </location>
</feature>
<dbReference type="PANTHER" id="PTHR45770">
    <property type="entry name" value="ATP-DEPENDENT 6-PHOSPHOFRUCTOKINASE 1"/>
    <property type="match status" value="1"/>
</dbReference>
<dbReference type="Pfam" id="PF00365">
    <property type="entry name" value="PFK"/>
    <property type="match status" value="1"/>
</dbReference>
<evidence type="ECO:0000259" key="7">
    <source>
        <dbReference type="Pfam" id="PF00365"/>
    </source>
</evidence>
<keyword evidence="9" id="KW-1185">Reference proteome</keyword>
<comment type="catalytic activity">
    <reaction evidence="6">
        <text>beta-D-fructose 6-phosphate + diphosphate = beta-D-fructose 1,6-bisphosphate + phosphate + H(+)</text>
        <dbReference type="Rhea" id="RHEA:13613"/>
        <dbReference type="ChEBI" id="CHEBI:15378"/>
        <dbReference type="ChEBI" id="CHEBI:32966"/>
        <dbReference type="ChEBI" id="CHEBI:33019"/>
        <dbReference type="ChEBI" id="CHEBI:43474"/>
        <dbReference type="ChEBI" id="CHEBI:57634"/>
        <dbReference type="EC" id="2.7.1.90"/>
    </reaction>
</comment>
<feature type="binding site" evidence="6">
    <location>
        <position position="244"/>
    </location>
    <ligand>
        <name>substrate</name>
    </ligand>
</feature>
<dbReference type="UniPathway" id="UPA00109">
    <property type="reaction ID" value="UER00182"/>
</dbReference>
<dbReference type="GO" id="GO:0047334">
    <property type="term" value="F:diphosphate-fructose-6-phosphate 1-phosphotransferase activity"/>
    <property type="evidence" value="ECO:0007669"/>
    <property type="project" value="UniProtKB-EC"/>
</dbReference>
<dbReference type="InterPro" id="IPR011404">
    <property type="entry name" value="PPi-PFK"/>
</dbReference>
<sequence length="409" mass="44304">MATLRGKLVVAQSGGPTPVFNNSACGVIQEALKHDDVFDGVYGAVSGVMGILHEHLIDLRKEKPATIEGLRKTPATALGTCRRKLNEQDMERILAVFKAHDIRYFFYNGGNDSMDTANKINQMATAANYDMRVFGIPKTVDNDLVETDHCPGFGSAARFMALSTRDAGRDTESGALTTTPVCVMEAMGRDAGWLTASAAIGRQDEKDAPHLIYLPEVPFTIEKFLNDVQQVYDRLKFVVIAASEGIRTPDGNLLMKSSSLDAFGHVQLGGVGDFLAKLVTEKLKIKARANIAGTIQRSLISASSPIDLEEAYLVGQMGVKYALEGHSGYMVSLVRESDAPYRCITGLAPLDKVANAAKSIPADMIAPNGTDMNDNFLRYVTPLVGELSVSNYVRLEKHAVAKLLGAYLR</sequence>
<keyword evidence="6" id="KW-0963">Cytoplasm</keyword>
<dbReference type="InterPro" id="IPR000023">
    <property type="entry name" value="Phosphofructokinase_dom"/>
</dbReference>
<dbReference type="PIRSF" id="PIRSF036483">
    <property type="entry name" value="PFK_XF0274"/>
    <property type="match status" value="1"/>
</dbReference>
<feature type="binding site" evidence="6">
    <location>
        <position position="15"/>
    </location>
    <ligand>
        <name>diphosphate</name>
        <dbReference type="ChEBI" id="CHEBI:33019"/>
    </ligand>
</feature>
<comment type="activity regulation">
    <text evidence="6">Non-allosteric.</text>
</comment>
<organism evidence="8">
    <name type="scientific">Candidatus Moduliflexus flocculans</name>
    <dbReference type="NCBI Taxonomy" id="1499966"/>
    <lineage>
        <taxon>Bacteria</taxon>
        <taxon>Candidatus Moduliflexota</taxon>
        <taxon>Candidatus Moduliflexia</taxon>
        <taxon>Candidatus Moduliflexales</taxon>
        <taxon>Candidatus Moduliflexaceae</taxon>
    </lineage>
</organism>
<dbReference type="GO" id="GO:0006002">
    <property type="term" value="P:fructose 6-phosphate metabolic process"/>
    <property type="evidence" value="ECO:0007669"/>
    <property type="project" value="InterPro"/>
</dbReference>
<keyword evidence="3 6" id="KW-0479">Metal-binding</keyword>
<dbReference type="AlphaFoldDB" id="A0A081BN86"/>
<evidence type="ECO:0000256" key="5">
    <source>
        <dbReference type="ARBA" id="ARBA00022842"/>
    </source>
</evidence>
<feature type="site" description="Important for catalytic activity and substrate specificity; stabilizes the transition state when the phosphoryl donor is PPi; prevents ATP from binding by mimicking the alpha-phosphate group of ATP" evidence="6">
    <location>
        <position position="112"/>
    </location>
</feature>
<evidence type="ECO:0000256" key="1">
    <source>
        <dbReference type="ARBA" id="ARBA00001946"/>
    </source>
</evidence>
<dbReference type="STRING" id="1499966.U14_03098"/>
<name>A0A081BN86_9BACT</name>
<reference evidence="8" key="1">
    <citation type="journal article" date="2015" name="PeerJ">
        <title>First genomic representation of candidate bacterial phylum KSB3 points to enhanced environmental sensing as a trigger of wastewater bulking.</title>
        <authorList>
            <person name="Sekiguchi Y."/>
            <person name="Ohashi A."/>
            <person name="Parks D.H."/>
            <person name="Yamauchi T."/>
            <person name="Tyson G.W."/>
            <person name="Hugenholtz P."/>
        </authorList>
    </citation>
    <scope>NUCLEOTIDE SEQUENCE [LARGE SCALE GENOMIC DNA]</scope>
</reference>
<comment type="pathway">
    <text evidence="6">Carbohydrate degradation; glycolysis; D-glyceraldehyde 3-phosphate and glycerone phosphate from D-glucose: step 3/4.</text>
</comment>
<feature type="binding site" evidence="6">
    <location>
        <position position="111"/>
    </location>
    <ligand>
        <name>Mg(2+)</name>
        <dbReference type="ChEBI" id="CHEBI:18420"/>
        <note>catalytic</note>
    </ligand>
</feature>
<evidence type="ECO:0000256" key="3">
    <source>
        <dbReference type="ARBA" id="ARBA00022723"/>
    </source>
</evidence>
<dbReference type="HAMAP" id="MF_01978">
    <property type="entry name" value="Phosphofructokinase_II_B2"/>
    <property type="match status" value="1"/>
</dbReference>
<dbReference type="Gene3D" id="3.40.50.460">
    <property type="entry name" value="Phosphofructokinase domain"/>
    <property type="match status" value="1"/>
</dbReference>
<dbReference type="GO" id="GO:0046872">
    <property type="term" value="F:metal ion binding"/>
    <property type="evidence" value="ECO:0007669"/>
    <property type="project" value="UniProtKB-KW"/>
</dbReference>
<evidence type="ECO:0000313" key="8">
    <source>
        <dbReference type="EMBL" id="GAK51852.1"/>
    </source>
</evidence>
<comment type="subcellular location">
    <subcellularLocation>
        <location evidence="6">Cytoplasm</location>
    </subcellularLocation>
</comment>
<dbReference type="HOGENOM" id="CLU_020655_1_1_0"/>
<keyword evidence="6" id="KW-0324">Glycolysis</keyword>
<dbReference type="EMBL" id="DF820457">
    <property type="protein sequence ID" value="GAK51852.1"/>
    <property type="molecule type" value="Genomic_DNA"/>
</dbReference>
<comment type="function">
    <text evidence="6">Catalyzes the phosphorylation of D-fructose 6-phosphate, the first committing step of glycolysis. Uses inorganic phosphate (PPi) as phosphoryl donor instead of ATP like common ATP-dependent phosphofructokinases (ATP-PFKs), which renders the reaction reversible, and can thus function both in glycolysis and gluconeogenesis. Consistently, PPi-PFK can replace the enzymes of both the forward (ATP-PFK) and reverse (fructose-bisphosphatase (FBPase)) reactions.</text>
</comment>
<dbReference type="GO" id="GO:0003872">
    <property type="term" value="F:6-phosphofructokinase activity"/>
    <property type="evidence" value="ECO:0007669"/>
    <property type="project" value="UniProtKB-UniRule"/>
</dbReference>
<comment type="subunit">
    <text evidence="6">Homodimer.</text>
</comment>
<dbReference type="SUPFAM" id="SSF53784">
    <property type="entry name" value="Phosphofructokinase"/>
    <property type="match status" value="1"/>
</dbReference>
<keyword evidence="4 6" id="KW-0418">Kinase</keyword>
<dbReference type="InterPro" id="IPR022953">
    <property type="entry name" value="ATP_PFK"/>
</dbReference>